<protein>
    <submittedName>
        <fullName evidence="4">Domain HDIG-containing protein (Modular protein)</fullName>
    </submittedName>
</protein>
<dbReference type="SMART" id="SM00086">
    <property type="entry name" value="PAC"/>
    <property type="match status" value="3"/>
</dbReference>
<feature type="domain" description="PAC" evidence="2">
    <location>
        <begin position="83"/>
        <end position="136"/>
    </location>
</feature>
<dbReference type="InterPro" id="IPR001610">
    <property type="entry name" value="PAC"/>
</dbReference>
<dbReference type="SUPFAM" id="SSF55781">
    <property type="entry name" value="GAF domain-like"/>
    <property type="match status" value="1"/>
</dbReference>
<feature type="domain" description="PAS" evidence="1">
    <location>
        <begin position="22"/>
        <end position="79"/>
    </location>
</feature>
<dbReference type="InterPro" id="IPR035965">
    <property type="entry name" value="PAS-like_dom_sf"/>
</dbReference>
<dbReference type="Pfam" id="PF00989">
    <property type="entry name" value="PAS"/>
    <property type="match status" value="1"/>
</dbReference>
<dbReference type="Proteomes" id="UP000250796">
    <property type="component" value="Chromosome MESINF"/>
</dbReference>
<organism evidence="4 5">
    <name type="scientific">Mesotoga infera</name>
    <dbReference type="NCBI Taxonomy" id="1236046"/>
    <lineage>
        <taxon>Bacteria</taxon>
        <taxon>Thermotogati</taxon>
        <taxon>Thermotogota</taxon>
        <taxon>Thermotogae</taxon>
        <taxon>Kosmotogales</taxon>
        <taxon>Kosmotogaceae</taxon>
        <taxon>Mesotoga</taxon>
    </lineage>
</organism>
<dbReference type="CDD" id="cd00077">
    <property type="entry name" value="HDc"/>
    <property type="match status" value="1"/>
</dbReference>
<evidence type="ECO:0000259" key="1">
    <source>
        <dbReference type="PROSITE" id="PS50112"/>
    </source>
</evidence>
<dbReference type="CDD" id="cd00130">
    <property type="entry name" value="PAS"/>
    <property type="match status" value="3"/>
</dbReference>
<dbReference type="InterPro" id="IPR000014">
    <property type="entry name" value="PAS"/>
</dbReference>
<dbReference type="PROSITE" id="PS51832">
    <property type="entry name" value="HD_GYP"/>
    <property type="match status" value="1"/>
</dbReference>
<evidence type="ECO:0000313" key="5">
    <source>
        <dbReference type="Proteomes" id="UP000250796"/>
    </source>
</evidence>
<reference evidence="4 5" key="1">
    <citation type="submission" date="2017-01" db="EMBL/GenBank/DDBJ databases">
        <authorList>
            <person name="Erauso G."/>
        </authorList>
    </citation>
    <scope>NUCLEOTIDE SEQUENCE [LARGE SCALE GENOMIC DNA]</scope>
    <source>
        <strain evidence="4">MESINF1</strain>
    </source>
</reference>
<name>A0A7Z7LGZ4_9BACT</name>
<dbReference type="InterPro" id="IPR000700">
    <property type="entry name" value="PAS-assoc_C"/>
</dbReference>
<dbReference type="NCBIfam" id="TIGR00229">
    <property type="entry name" value="sensory_box"/>
    <property type="match status" value="3"/>
</dbReference>
<dbReference type="PANTHER" id="PTHR43155">
    <property type="entry name" value="CYCLIC DI-GMP PHOSPHODIESTERASE PA4108-RELATED"/>
    <property type="match status" value="1"/>
</dbReference>
<dbReference type="SUPFAM" id="SSF109604">
    <property type="entry name" value="HD-domain/PDEase-like"/>
    <property type="match status" value="1"/>
</dbReference>
<evidence type="ECO:0000313" key="4">
    <source>
        <dbReference type="EMBL" id="SSC13787.1"/>
    </source>
</evidence>
<sequence length="996" mass="112386">MIENTGKHLEIDFTDRDFEELIWEYDLANGVVSFNQGWQKRLGYLTEEIKPTIDNWKNLIHPDDRERTIKSLTDFFEGRSKKYEAIYRMKASDGSDVWVLSLGRALRTDKSGKILKVGGIQRLISDIETVELDLRERKKELEFFFAFSKLIDDCGDSIEEICAGLTELLPKAFFDTEHTGVEIVYRDGVYSSKNLLKDSRLIRKPLKRGAEKIGSISVYYSGYRDVRFLSEEDKVISSVAERLGKIAIRIENSKALKKSEELFRVTLASVGDAVLAMDAFGIVTFVNDTACKMLGLEMQKILGQQVNSVMHIFNELTGEPAEIPIDLVLSSGKKVGLANHTCLKSRNGKIYFIADAASPIVMKNGEIAGVVMNFRDVTSEKERERRMLESEEKFRHLIENMIGGMIILYSDNGGKTFKIRDIKSGISGLHFDRESLEGKDIVEVLPAISSTPLLAAIESVWESGKPISLDPIYYDDGVLKGWLENYIYRLPFGDVATLNYDVTERKELEEFQRISHSKLVELSNSVASGNFDIQSFMEKAVETVGRILKVDRAGIYMLNENNEFDIRLLYEASTGKISSNAGRAMDQKLAEKYLNHITGRRVLSIENVLGENIDDPFILSLIDVHVYGILDIPLNIKGEVVGSLYCDMRRPRNWSYEEISFAASVGDILTMAFEENRLVKSEIRYRNMFEASSAMMVLIDPDSGRIVDSNPVACNFYGYGREEMKQHYISHIGLGDLEMMRDLKNGRSRRFTTRHLLTGGEVRDLEIFVGPVEIDEKILLNCIVNDITDRVNAENKVRETMVELERSLKDTVLLISKIVEARDPYTAGHQSNVSRLAGEIAEKMRLDKKRVQWVKTAGMLHDIGKVSIPAEILSKPGKLNELEWSLIKNHPLLGREILSEVHLGGPISEIVLQHHEKINGSGYPNGLKGDEILLEARIIAVADVIEAMSSHRPYRASRGLEEAIREIEMNSGKLYDPAVVKTCIKILESGFDLSGK</sequence>
<feature type="domain" description="PAC" evidence="2">
    <location>
        <begin position="337"/>
        <end position="389"/>
    </location>
</feature>
<dbReference type="Pfam" id="PF13487">
    <property type="entry name" value="HD_5"/>
    <property type="match status" value="1"/>
</dbReference>
<dbReference type="SUPFAM" id="SSF55785">
    <property type="entry name" value="PYP-like sensor domain (PAS domain)"/>
    <property type="match status" value="4"/>
</dbReference>
<dbReference type="InterPro" id="IPR037522">
    <property type="entry name" value="HD_GYP_dom"/>
</dbReference>
<dbReference type="SMART" id="SM00091">
    <property type="entry name" value="PAS"/>
    <property type="match status" value="4"/>
</dbReference>
<dbReference type="Gene3D" id="3.30.450.20">
    <property type="entry name" value="PAS domain"/>
    <property type="match status" value="4"/>
</dbReference>
<gene>
    <name evidence="4" type="ORF">MESINF_2347</name>
</gene>
<dbReference type="KEGG" id="minf:MESINF_2347"/>
<dbReference type="InterPro" id="IPR013655">
    <property type="entry name" value="PAS_fold_3"/>
</dbReference>
<keyword evidence="5" id="KW-1185">Reference proteome</keyword>
<dbReference type="Pfam" id="PF13426">
    <property type="entry name" value="PAS_9"/>
    <property type="match status" value="1"/>
</dbReference>
<dbReference type="SMART" id="SM00471">
    <property type="entry name" value="HDc"/>
    <property type="match status" value="1"/>
</dbReference>
<dbReference type="InterPro" id="IPR013767">
    <property type="entry name" value="PAS_fold"/>
</dbReference>
<dbReference type="Pfam" id="PF01590">
    <property type="entry name" value="GAF"/>
    <property type="match status" value="1"/>
</dbReference>
<evidence type="ECO:0000259" key="2">
    <source>
        <dbReference type="PROSITE" id="PS50113"/>
    </source>
</evidence>
<dbReference type="PROSITE" id="PS50113">
    <property type="entry name" value="PAC"/>
    <property type="match status" value="2"/>
</dbReference>
<dbReference type="InterPro" id="IPR003018">
    <property type="entry name" value="GAF"/>
</dbReference>
<feature type="domain" description="HD-GYP" evidence="3">
    <location>
        <begin position="804"/>
        <end position="996"/>
    </location>
</feature>
<dbReference type="Gene3D" id="1.10.3210.10">
    <property type="entry name" value="Hypothetical protein af1432"/>
    <property type="match status" value="1"/>
</dbReference>
<dbReference type="SMART" id="SM00065">
    <property type="entry name" value="GAF"/>
    <property type="match status" value="1"/>
</dbReference>
<dbReference type="EMBL" id="LS974202">
    <property type="protein sequence ID" value="SSC13787.1"/>
    <property type="molecule type" value="Genomic_DNA"/>
</dbReference>
<dbReference type="PROSITE" id="PS50112">
    <property type="entry name" value="PAS"/>
    <property type="match status" value="3"/>
</dbReference>
<feature type="domain" description="PAS" evidence="1">
    <location>
        <begin position="681"/>
        <end position="724"/>
    </location>
</feature>
<dbReference type="InterPro" id="IPR006675">
    <property type="entry name" value="HDIG_dom"/>
</dbReference>
<feature type="domain" description="PAS" evidence="1">
    <location>
        <begin position="259"/>
        <end position="311"/>
    </location>
</feature>
<dbReference type="InterPro" id="IPR003607">
    <property type="entry name" value="HD/PDEase_dom"/>
</dbReference>
<dbReference type="NCBIfam" id="TIGR00277">
    <property type="entry name" value="HDIG"/>
    <property type="match status" value="1"/>
</dbReference>
<evidence type="ECO:0000259" key="3">
    <source>
        <dbReference type="PROSITE" id="PS51832"/>
    </source>
</evidence>
<dbReference type="Gene3D" id="3.30.450.40">
    <property type="match status" value="1"/>
</dbReference>
<dbReference type="PANTHER" id="PTHR43155:SF2">
    <property type="entry name" value="CYCLIC DI-GMP PHOSPHODIESTERASE PA4108"/>
    <property type="match status" value="1"/>
</dbReference>
<accession>A0A7Z7LGZ4</accession>
<dbReference type="Pfam" id="PF08447">
    <property type="entry name" value="PAS_3"/>
    <property type="match status" value="1"/>
</dbReference>
<dbReference type="InterPro" id="IPR029016">
    <property type="entry name" value="GAF-like_dom_sf"/>
</dbReference>
<dbReference type="AlphaFoldDB" id="A0A7Z7LGZ4"/>
<dbReference type="GO" id="GO:0006355">
    <property type="term" value="P:regulation of DNA-templated transcription"/>
    <property type="evidence" value="ECO:0007669"/>
    <property type="project" value="InterPro"/>
</dbReference>
<proteinExistence type="predicted"/>